<dbReference type="EMBL" id="CACTIH010001985">
    <property type="protein sequence ID" value="CAA2970829.1"/>
    <property type="molecule type" value="Genomic_DNA"/>
</dbReference>
<proteinExistence type="predicted"/>
<protein>
    <submittedName>
        <fullName evidence="1">Uncharacterized protein</fullName>
    </submittedName>
</protein>
<organism evidence="1 2">
    <name type="scientific">Olea europaea subsp. europaea</name>
    <dbReference type="NCBI Taxonomy" id="158383"/>
    <lineage>
        <taxon>Eukaryota</taxon>
        <taxon>Viridiplantae</taxon>
        <taxon>Streptophyta</taxon>
        <taxon>Embryophyta</taxon>
        <taxon>Tracheophyta</taxon>
        <taxon>Spermatophyta</taxon>
        <taxon>Magnoliopsida</taxon>
        <taxon>eudicotyledons</taxon>
        <taxon>Gunneridae</taxon>
        <taxon>Pentapetalae</taxon>
        <taxon>asterids</taxon>
        <taxon>lamiids</taxon>
        <taxon>Lamiales</taxon>
        <taxon>Oleaceae</taxon>
        <taxon>Oleeae</taxon>
        <taxon>Olea</taxon>
    </lineage>
</organism>
<keyword evidence="2" id="KW-1185">Reference proteome</keyword>
<evidence type="ECO:0000313" key="2">
    <source>
        <dbReference type="Proteomes" id="UP000594638"/>
    </source>
</evidence>
<reference evidence="1 2" key="1">
    <citation type="submission" date="2019-12" db="EMBL/GenBank/DDBJ databases">
        <authorList>
            <person name="Alioto T."/>
            <person name="Alioto T."/>
            <person name="Gomez Garrido J."/>
        </authorList>
    </citation>
    <scope>NUCLEOTIDE SEQUENCE [LARGE SCALE GENOMIC DNA]</scope>
</reference>
<dbReference type="Proteomes" id="UP000594638">
    <property type="component" value="Unassembled WGS sequence"/>
</dbReference>
<accession>A0A8S0QXS3</accession>
<dbReference type="AlphaFoldDB" id="A0A8S0QXS3"/>
<dbReference type="Gramene" id="OE9A119173T1">
    <property type="protein sequence ID" value="OE9A119173C1"/>
    <property type="gene ID" value="OE9A119173"/>
</dbReference>
<dbReference type="Gramene" id="OE9A119173T2">
    <property type="protein sequence ID" value="OE9A119173C2"/>
    <property type="gene ID" value="OE9A119173"/>
</dbReference>
<sequence length="137" mass="15643">MPGRNKDICHSCRLPRHMLPERPTKTRCRKCGLGFVKCMEVEKKIKNIGRLFKSCTRDCGYFKWIDDQSSSQEPPLQYDSELSVKLKTKDSLEDSSSMLKTAVQLIEELQLEISINITIRKRKGAIEDNGKGKGKVP</sequence>
<dbReference type="OrthoDB" id="922027at2759"/>
<comment type="caution">
    <text evidence="1">The sequence shown here is derived from an EMBL/GenBank/DDBJ whole genome shotgun (WGS) entry which is preliminary data.</text>
</comment>
<gene>
    <name evidence="1" type="ORF">OLEA9_A119173</name>
</gene>
<name>A0A8S0QXS3_OLEEU</name>
<evidence type="ECO:0000313" key="1">
    <source>
        <dbReference type="EMBL" id="CAA2970829.1"/>
    </source>
</evidence>